<sequence>MPSKGVMVA</sequence>
<dbReference type="EMBL" id="GBRH01244328">
    <property type="protein sequence ID" value="JAD53567.1"/>
    <property type="molecule type" value="Transcribed_RNA"/>
</dbReference>
<proteinExistence type="predicted"/>
<reference evidence="1" key="1">
    <citation type="submission" date="2014-09" db="EMBL/GenBank/DDBJ databases">
        <authorList>
            <person name="Magalhaes I.L.F."/>
            <person name="Oliveira U."/>
            <person name="Santos F.R."/>
            <person name="Vidigal T.H.D.A."/>
            <person name="Brescovit A.D."/>
            <person name="Santos A.J."/>
        </authorList>
    </citation>
    <scope>NUCLEOTIDE SEQUENCE</scope>
    <source>
        <tissue evidence="1">Shoot tissue taken approximately 20 cm above the soil surface</tissue>
    </source>
</reference>
<reference evidence="1" key="2">
    <citation type="journal article" date="2015" name="Data Brief">
        <title>Shoot transcriptome of the giant reed, Arundo donax.</title>
        <authorList>
            <person name="Barrero R.A."/>
            <person name="Guerrero F.D."/>
            <person name="Moolhuijzen P."/>
            <person name="Goolsby J.A."/>
            <person name="Tidwell J."/>
            <person name="Bellgard S.E."/>
            <person name="Bellgard M.I."/>
        </authorList>
    </citation>
    <scope>NUCLEOTIDE SEQUENCE</scope>
    <source>
        <tissue evidence="1">Shoot tissue taken approximately 20 cm above the soil surface</tissue>
    </source>
</reference>
<accession>A0A0A9B2N4</accession>
<organism evidence="1">
    <name type="scientific">Arundo donax</name>
    <name type="common">Giant reed</name>
    <name type="synonym">Donax arundinaceus</name>
    <dbReference type="NCBI Taxonomy" id="35708"/>
    <lineage>
        <taxon>Eukaryota</taxon>
        <taxon>Viridiplantae</taxon>
        <taxon>Streptophyta</taxon>
        <taxon>Embryophyta</taxon>
        <taxon>Tracheophyta</taxon>
        <taxon>Spermatophyta</taxon>
        <taxon>Magnoliopsida</taxon>
        <taxon>Liliopsida</taxon>
        <taxon>Poales</taxon>
        <taxon>Poaceae</taxon>
        <taxon>PACMAD clade</taxon>
        <taxon>Arundinoideae</taxon>
        <taxon>Arundineae</taxon>
        <taxon>Arundo</taxon>
    </lineage>
</organism>
<protein>
    <submittedName>
        <fullName evidence="1">Uncharacterized protein</fullName>
    </submittedName>
</protein>
<name>A0A0A9B2N4_ARUDO</name>
<evidence type="ECO:0000313" key="1">
    <source>
        <dbReference type="EMBL" id="JAD53567.1"/>
    </source>
</evidence>